<gene>
    <name evidence="2" type="ORF">DDZ18_10715</name>
</gene>
<dbReference type="RefSeq" id="WP_109253397.1">
    <property type="nucleotide sequence ID" value="NZ_QEXV01000005.1"/>
</dbReference>
<reference evidence="3" key="1">
    <citation type="submission" date="2018-05" db="EMBL/GenBank/DDBJ databases">
        <authorList>
            <person name="Liu B.-T."/>
        </authorList>
    </citation>
    <scope>NUCLEOTIDE SEQUENCE [LARGE SCALE GENOMIC DNA]</scope>
    <source>
        <strain evidence="3">WD6-1</strain>
    </source>
</reference>
<dbReference type="EMBL" id="QEXV01000005">
    <property type="protein sequence ID" value="PWE16674.1"/>
    <property type="molecule type" value="Genomic_DNA"/>
</dbReference>
<evidence type="ECO:0000256" key="1">
    <source>
        <dbReference type="SAM" id="MobiDB-lite"/>
    </source>
</evidence>
<proteinExistence type="predicted"/>
<dbReference type="AlphaFoldDB" id="A0A2U2BRN5"/>
<comment type="caution">
    <text evidence="2">The sequence shown here is derived from an EMBL/GenBank/DDBJ whole genome shotgun (WGS) entry which is preliminary data.</text>
</comment>
<name>A0A2U2BRN5_9PROT</name>
<evidence type="ECO:0000313" key="2">
    <source>
        <dbReference type="EMBL" id="PWE16674.1"/>
    </source>
</evidence>
<sequence length="96" mass="10764">MAHFVIDRDPQPVTGENLVHHQDCAGFPTRYHDLGWQPDATRALEIALRDFPLANACVRCCPDAVDREEPAPERASATTEAITRFRGRRPGGRRRG</sequence>
<feature type="compositionally biased region" description="Basic residues" evidence="1">
    <location>
        <begin position="85"/>
        <end position="96"/>
    </location>
</feature>
<dbReference type="Proteomes" id="UP000245168">
    <property type="component" value="Unassembled WGS sequence"/>
</dbReference>
<dbReference type="OrthoDB" id="7745566at2"/>
<organism evidence="2 3">
    <name type="scientific">Marinicauda salina</name>
    <dbReference type="NCBI Taxonomy" id="2135793"/>
    <lineage>
        <taxon>Bacteria</taxon>
        <taxon>Pseudomonadati</taxon>
        <taxon>Pseudomonadota</taxon>
        <taxon>Alphaproteobacteria</taxon>
        <taxon>Maricaulales</taxon>
        <taxon>Maricaulaceae</taxon>
        <taxon>Marinicauda</taxon>
    </lineage>
</organism>
<accession>A0A2U2BRN5</accession>
<keyword evidence="3" id="KW-1185">Reference proteome</keyword>
<evidence type="ECO:0000313" key="3">
    <source>
        <dbReference type="Proteomes" id="UP000245168"/>
    </source>
</evidence>
<protein>
    <submittedName>
        <fullName evidence="2">Uncharacterized protein</fullName>
    </submittedName>
</protein>
<feature type="region of interest" description="Disordered" evidence="1">
    <location>
        <begin position="68"/>
        <end position="96"/>
    </location>
</feature>